<feature type="domain" description="Erythromycin biosynthesis protein CIII-like C-terminal" evidence="4">
    <location>
        <begin position="254"/>
        <end position="393"/>
    </location>
</feature>
<keyword evidence="7" id="KW-1185">Reference proteome</keyword>
<keyword evidence="3" id="KW-0808">Transferase</keyword>
<dbReference type="InterPro" id="IPR050426">
    <property type="entry name" value="Glycosyltransferase_28"/>
</dbReference>
<evidence type="ECO:0000313" key="6">
    <source>
        <dbReference type="EMBL" id="MEZ3182546.1"/>
    </source>
</evidence>
<organism evidence="6 7">
    <name type="scientific">Streptomyces pimonensis</name>
    <dbReference type="NCBI Taxonomy" id="2860288"/>
    <lineage>
        <taxon>Bacteria</taxon>
        <taxon>Bacillati</taxon>
        <taxon>Actinomycetota</taxon>
        <taxon>Actinomycetes</taxon>
        <taxon>Kitasatosporales</taxon>
        <taxon>Streptomycetaceae</taxon>
        <taxon>Streptomyces</taxon>
    </lineage>
</organism>
<evidence type="ECO:0000256" key="3">
    <source>
        <dbReference type="ARBA" id="ARBA00022679"/>
    </source>
</evidence>
<evidence type="ECO:0000259" key="4">
    <source>
        <dbReference type="Pfam" id="PF06722"/>
    </source>
</evidence>
<reference evidence="6 7" key="1">
    <citation type="journal article" date="2021" name="Res Sq">
        <title>Streptomyces Pimoensis sp. nov., Isolated From the Taklimakan Desert in Xinjiang, China.</title>
        <authorList>
            <person name="Zhang P."/>
            <person name="Luo X."/>
            <person name="Luo X."/>
            <person name="Liu Z."/>
            <person name="Xia Z."/>
            <person name="Wan C."/>
            <person name="zhang L."/>
        </authorList>
    </citation>
    <scope>NUCLEOTIDE SEQUENCE [LARGE SCALE GENOMIC DNA]</scope>
    <source>
        <strain evidence="6 7">TRM75549</strain>
    </source>
</reference>
<comment type="similarity">
    <text evidence="1">Belongs to the glycosyltransferase 28 family.</text>
</comment>
<dbReference type="InterPro" id="IPR010610">
    <property type="entry name" value="EryCIII-like_C"/>
</dbReference>
<evidence type="ECO:0000256" key="2">
    <source>
        <dbReference type="ARBA" id="ARBA00022676"/>
    </source>
</evidence>
<keyword evidence="2" id="KW-0328">Glycosyltransferase</keyword>
<dbReference type="InterPro" id="IPR002213">
    <property type="entry name" value="UDP_glucos_trans"/>
</dbReference>
<comment type="caution">
    <text evidence="6">The sequence shown here is derived from an EMBL/GenBank/DDBJ whole genome shotgun (WGS) entry which is preliminary data.</text>
</comment>
<evidence type="ECO:0000259" key="5">
    <source>
        <dbReference type="Pfam" id="PF21036"/>
    </source>
</evidence>
<dbReference type="EMBL" id="JAHWZY010000045">
    <property type="protein sequence ID" value="MEZ3182546.1"/>
    <property type="molecule type" value="Genomic_DNA"/>
</dbReference>
<dbReference type="InterPro" id="IPR048284">
    <property type="entry name" value="EryCIII-like_N"/>
</dbReference>
<protein>
    <submittedName>
        <fullName evidence="6">DUF1205 domain-containing protein</fullName>
    </submittedName>
</protein>
<dbReference type="CDD" id="cd03784">
    <property type="entry name" value="GT1_Gtf-like"/>
    <property type="match status" value="1"/>
</dbReference>
<dbReference type="SUPFAM" id="SSF53756">
    <property type="entry name" value="UDP-Glycosyltransferase/glycogen phosphorylase"/>
    <property type="match status" value="1"/>
</dbReference>
<dbReference type="PANTHER" id="PTHR48050">
    <property type="entry name" value="STEROL 3-BETA-GLUCOSYLTRANSFERASE"/>
    <property type="match status" value="1"/>
</dbReference>
<dbReference type="PANTHER" id="PTHR48050:SF13">
    <property type="entry name" value="STEROL 3-BETA-GLUCOSYLTRANSFERASE UGT80A2"/>
    <property type="match status" value="1"/>
</dbReference>
<dbReference type="Proteomes" id="UP001567537">
    <property type="component" value="Unassembled WGS sequence"/>
</dbReference>
<dbReference type="Pfam" id="PF06722">
    <property type="entry name" value="EryCIII-like_C"/>
    <property type="match status" value="1"/>
</dbReference>
<evidence type="ECO:0000256" key="1">
    <source>
        <dbReference type="ARBA" id="ARBA00006962"/>
    </source>
</evidence>
<accession>A0ABV4JA60</accession>
<dbReference type="Gene3D" id="3.40.50.2000">
    <property type="entry name" value="Glycogen Phosphorylase B"/>
    <property type="match status" value="2"/>
</dbReference>
<sequence length="406" mass="44431">MRVLVTTTPLSTHFIPLVPLACALRAAGHEVLVITQPDVEEAVRSTGLNQVVIGERFGTEDRMLDWLQDGERPIHTYGRPSTEDMAGYPETWVEHTARLVPEYLRFARTFRPDLLVADPLEFKSLIVGGALGVPVVHHRWGVDPLSGPMRRAARSELKDVCAHVGVDEVPDPTLLLDPAPPSLQLPDVEPAAPVRHFPYNGNGSLPDWLRAEWCDWGDRRPPAPRRRVVVSMGARTPELNGVPLIRRVLWAFAGLSDVEAVATVAAGHWEQIGRVPANVRLIEPTPLHFFLDGCAAVVHHGGTGTVTTASVFGLPQLALPQLADQFANGDRLAAVGAGITLDTAQAQDDLAQVRTALERVLSEPDFRASARELRRQAEHMPVTSQVVTDLERLVREGGRTRREATG</sequence>
<evidence type="ECO:0000313" key="7">
    <source>
        <dbReference type="Proteomes" id="UP001567537"/>
    </source>
</evidence>
<name>A0ABV4JA60_9ACTN</name>
<feature type="domain" description="Erythromycin biosynthesis protein CIII-like N-terminal" evidence="5">
    <location>
        <begin position="23"/>
        <end position="212"/>
    </location>
</feature>
<dbReference type="Pfam" id="PF21036">
    <property type="entry name" value="EryCIII-like_N"/>
    <property type="match status" value="1"/>
</dbReference>
<gene>
    <name evidence="6" type="ORF">KYY02_28970</name>
</gene>
<proteinExistence type="inferred from homology"/>
<dbReference type="RefSeq" id="WP_371243319.1">
    <property type="nucleotide sequence ID" value="NZ_JAHWZY010000045.1"/>
</dbReference>